<feature type="chain" id="PRO_5043651205" evidence="3">
    <location>
        <begin position="19"/>
        <end position="95"/>
    </location>
</feature>
<dbReference type="Proteomes" id="UP001178508">
    <property type="component" value="Chromosome 23"/>
</dbReference>
<dbReference type="SUPFAM" id="SSF89733">
    <property type="entry name" value="L-sulfolactate dehydrogenase-like"/>
    <property type="match status" value="1"/>
</dbReference>
<comment type="similarity">
    <text evidence="1">Belongs to the LDH2/MDH2 oxidoreductase family.</text>
</comment>
<dbReference type="InterPro" id="IPR043143">
    <property type="entry name" value="Mal/L-sulf/L-lact_DH-like_NADP"/>
</dbReference>
<dbReference type="GO" id="GO:0016491">
    <property type="term" value="F:oxidoreductase activity"/>
    <property type="evidence" value="ECO:0007669"/>
    <property type="project" value="UniProtKB-KW"/>
</dbReference>
<accession>A0AAV1HNR1</accession>
<dbReference type="Gene3D" id="3.30.1370.60">
    <property type="entry name" value="Hypothetical oxidoreductase yiak, domain 2"/>
    <property type="match status" value="1"/>
</dbReference>
<sequence>MLISEFATLTSLTLYLQGQCFVAISPENFAPGFNGRMTDLLGIHIVMDPADPNCPVLVAGDPERMNMKKCDDMGGIPYHINVVNYMVRDQLWSET</sequence>
<feature type="signal peptide" evidence="3">
    <location>
        <begin position="1"/>
        <end position="18"/>
    </location>
</feature>
<proteinExistence type="inferred from homology"/>
<evidence type="ECO:0000313" key="4">
    <source>
        <dbReference type="EMBL" id="CAJ1086439.1"/>
    </source>
</evidence>
<gene>
    <name evidence="4" type="ORF">XNOV1_A028396</name>
</gene>
<dbReference type="PANTHER" id="PTHR11091:SF0">
    <property type="entry name" value="MALATE DEHYDROGENASE"/>
    <property type="match status" value="1"/>
</dbReference>
<evidence type="ECO:0000256" key="3">
    <source>
        <dbReference type="SAM" id="SignalP"/>
    </source>
</evidence>
<protein>
    <submittedName>
        <fullName evidence="4">Uncharacterized oxidoreductase YjmC-like isoform X2</fullName>
    </submittedName>
</protein>
<organism evidence="4 5">
    <name type="scientific">Xyrichtys novacula</name>
    <name type="common">Pearly razorfish</name>
    <name type="synonym">Hemipteronotus novacula</name>
    <dbReference type="NCBI Taxonomy" id="13765"/>
    <lineage>
        <taxon>Eukaryota</taxon>
        <taxon>Metazoa</taxon>
        <taxon>Chordata</taxon>
        <taxon>Craniata</taxon>
        <taxon>Vertebrata</taxon>
        <taxon>Euteleostomi</taxon>
        <taxon>Actinopterygii</taxon>
        <taxon>Neopterygii</taxon>
        <taxon>Teleostei</taxon>
        <taxon>Neoteleostei</taxon>
        <taxon>Acanthomorphata</taxon>
        <taxon>Eupercaria</taxon>
        <taxon>Labriformes</taxon>
        <taxon>Labridae</taxon>
        <taxon>Xyrichtys</taxon>
    </lineage>
</organism>
<dbReference type="PANTHER" id="PTHR11091">
    <property type="entry name" value="OXIDOREDUCTASE-RELATED"/>
    <property type="match status" value="1"/>
</dbReference>
<dbReference type="InterPro" id="IPR003767">
    <property type="entry name" value="Malate/L-lactate_DH-like"/>
</dbReference>
<dbReference type="EMBL" id="OY660886">
    <property type="protein sequence ID" value="CAJ1086439.1"/>
    <property type="molecule type" value="Genomic_DNA"/>
</dbReference>
<reference evidence="4" key="1">
    <citation type="submission" date="2023-08" db="EMBL/GenBank/DDBJ databases">
        <authorList>
            <person name="Alioto T."/>
            <person name="Alioto T."/>
            <person name="Gomez Garrido J."/>
        </authorList>
    </citation>
    <scope>NUCLEOTIDE SEQUENCE</scope>
</reference>
<name>A0AAV1HNR1_XYRNO</name>
<evidence type="ECO:0000256" key="1">
    <source>
        <dbReference type="ARBA" id="ARBA00006056"/>
    </source>
</evidence>
<keyword evidence="3" id="KW-0732">Signal</keyword>
<dbReference type="InterPro" id="IPR036111">
    <property type="entry name" value="Mal/L-sulfo/L-lacto_DH-like_sf"/>
</dbReference>
<keyword evidence="2" id="KW-0560">Oxidoreductase</keyword>
<evidence type="ECO:0000313" key="5">
    <source>
        <dbReference type="Proteomes" id="UP001178508"/>
    </source>
</evidence>
<dbReference type="AlphaFoldDB" id="A0AAV1HNR1"/>
<keyword evidence="5" id="KW-1185">Reference proteome</keyword>
<evidence type="ECO:0000256" key="2">
    <source>
        <dbReference type="ARBA" id="ARBA00023002"/>
    </source>
</evidence>